<evidence type="ECO:0000313" key="1">
    <source>
        <dbReference type="EMBL" id="TYP76951.1"/>
    </source>
</evidence>
<reference evidence="1 2" key="1">
    <citation type="submission" date="2019-07" db="EMBL/GenBank/DDBJ databases">
        <title>Genomic Encyclopedia of Archaeal and Bacterial Type Strains, Phase II (KMG-II): from individual species to whole genera.</title>
        <authorList>
            <person name="Goeker M."/>
        </authorList>
    </citation>
    <scope>NUCLEOTIDE SEQUENCE [LARGE SCALE GENOMIC DNA]</scope>
    <source>
        <strain evidence="1 2">DSM 17527</strain>
    </source>
</reference>
<dbReference type="RefSeq" id="WP_211356678.1">
    <property type="nucleotide sequence ID" value="NZ_VNHU01000001.1"/>
</dbReference>
<dbReference type="PROSITE" id="PS51257">
    <property type="entry name" value="PROKAR_LIPOPROTEIN"/>
    <property type="match status" value="1"/>
</dbReference>
<gene>
    <name evidence="1" type="ORF">BD809_10197</name>
</gene>
<dbReference type="EMBL" id="VNHU01000001">
    <property type="protein sequence ID" value="TYP76951.1"/>
    <property type="molecule type" value="Genomic_DNA"/>
</dbReference>
<protein>
    <recommendedName>
        <fullName evidence="3">Lipoprotein</fullName>
    </recommendedName>
</protein>
<sequence length="85" mass="9825">MKKLTLCALALGFMLTTSCEKEEQSFDESNFANVEEVLASKRKCYASEMLEKQLQEDPMMAKRMSDIEQTSKILVMLRFNLKSTY</sequence>
<organism evidence="1 2">
    <name type="scientific">Aquimarina intermedia</name>
    <dbReference type="NCBI Taxonomy" id="350814"/>
    <lineage>
        <taxon>Bacteria</taxon>
        <taxon>Pseudomonadati</taxon>
        <taxon>Bacteroidota</taxon>
        <taxon>Flavobacteriia</taxon>
        <taxon>Flavobacteriales</taxon>
        <taxon>Flavobacteriaceae</taxon>
        <taxon>Aquimarina</taxon>
    </lineage>
</organism>
<evidence type="ECO:0000313" key="2">
    <source>
        <dbReference type="Proteomes" id="UP000324376"/>
    </source>
</evidence>
<dbReference type="Proteomes" id="UP000324376">
    <property type="component" value="Unassembled WGS sequence"/>
</dbReference>
<accession>A0A5S5CC58</accession>
<evidence type="ECO:0008006" key="3">
    <source>
        <dbReference type="Google" id="ProtNLM"/>
    </source>
</evidence>
<proteinExistence type="predicted"/>
<keyword evidence="2" id="KW-1185">Reference proteome</keyword>
<name>A0A5S5CC58_9FLAO</name>
<dbReference type="AlphaFoldDB" id="A0A5S5CC58"/>
<comment type="caution">
    <text evidence="1">The sequence shown here is derived from an EMBL/GenBank/DDBJ whole genome shotgun (WGS) entry which is preliminary data.</text>
</comment>